<dbReference type="AlphaFoldDB" id="A0AAW0FV82"/>
<evidence type="ECO:0000313" key="1">
    <source>
        <dbReference type="EMBL" id="KAK7681241.1"/>
    </source>
</evidence>
<gene>
    <name evidence="1" type="ORF">QCA50_015628</name>
</gene>
<name>A0AAW0FV82_9APHY</name>
<sequence>MVNTQSTEEEIKLSDYIIEDVPLLMSDDDDLSEDEGKLKAKTESVKDKSVSVKPSDTAEEVKRSMKYEVEAQANANGEESAVGSPMMNNECSPVLTAATTPANSFSEPISTIPI</sequence>
<comment type="caution">
    <text evidence="1">The sequence shown here is derived from an EMBL/GenBank/DDBJ whole genome shotgun (WGS) entry which is preliminary data.</text>
</comment>
<accession>A0AAW0FV82</accession>
<proteinExistence type="predicted"/>
<dbReference type="EMBL" id="JASBNA010000042">
    <property type="protein sequence ID" value="KAK7681241.1"/>
    <property type="molecule type" value="Genomic_DNA"/>
</dbReference>
<organism evidence="1 2">
    <name type="scientific">Cerrena zonata</name>
    <dbReference type="NCBI Taxonomy" id="2478898"/>
    <lineage>
        <taxon>Eukaryota</taxon>
        <taxon>Fungi</taxon>
        <taxon>Dikarya</taxon>
        <taxon>Basidiomycota</taxon>
        <taxon>Agaricomycotina</taxon>
        <taxon>Agaricomycetes</taxon>
        <taxon>Polyporales</taxon>
        <taxon>Cerrenaceae</taxon>
        <taxon>Cerrena</taxon>
    </lineage>
</organism>
<protein>
    <submittedName>
        <fullName evidence="1">Uncharacterized protein</fullName>
    </submittedName>
</protein>
<evidence type="ECO:0000313" key="2">
    <source>
        <dbReference type="Proteomes" id="UP001385951"/>
    </source>
</evidence>
<reference evidence="1 2" key="1">
    <citation type="submission" date="2022-09" db="EMBL/GenBank/DDBJ databases">
        <authorList>
            <person name="Palmer J.M."/>
        </authorList>
    </citation>
    <scope>NUCLEOTIDE SEQUENCE [LARGE SCALE GENOMIC DNA]</scope>
    <source>
        <strain evidence="1 2">DSM 7382</strain>
    </source>
</reference>
<dbReference type="Proteomes" id="UP001385951">
    <property type="component" value="Unassembled WGS sequence"/>
</dbReference>
<keyword evidence="2" id="KW-1185">Reference proteome</keyword>